<dbReference type="InterPro" id="IPR014757">
    <property type="entry name" value="Tscrpt_reg_IclR_C"/>
</dbReference>
<dbReference type="Gene3D" id="3.30.450.40">
    <property type="match status" value="1"/>
</dbReference>
<keyword evidence="7" id="KW-1185">Reference proteome</keyword>
<keyword evidence="1" id="KW-0805">Transcription regulation</keyword>
<evidence type="ECO:0000313" key="6">
    <source>
        <dbReference type="EMBL" id="GGZ96584.1"/>
    </source>
</evidence>
<dbReference type="InterPro" id="IPR050707">
    <property type="entry name" value="HTH_MetabolicPath_Reg"/>
</dbReference>
<dbReference type="SUPFAM" id="SSF46785">
    <property type="entry name" value="Winged helix' DNA-binding domain"/>
    <property type="match status" value="1"/>
</dbReference>
<dbReference type="InterPro" id="IPR029016">
    <property type="entry name" value="GAF-like_dom_sf"/>
</dbReference>
<evidence type="ECO:0000256" key="2">
    <source>
        <dbReference type="ARBA" id="ARBA00023125"/>
    </source>
</evidence>
<evidence type="ECO:0000313" key="7">
    <source>
        <dbReference type="Proteomes" id="UP000634139"/>
    </source>
</evidence>
<dbReference type="GO" id="GO:0003700">
    <property type="term" value="F:DNA-binding transcription factor activity"/>
    <property type="evidence" value="ECO:0007669"/>
    <property type="project" value="TreeGrafter"/>
</dbReference>
<dbReference type="RefSeq" id="WP_229822221.1">
    <property type="nucleotide sequence ID" value="NZ_BMZD01000003.1"/>
</dbReference>
<evidence type="ECO:0000259" key="4">
    <source>
        <dbReference type="PROSITE" id="PS51077"/>
    </source>
</evidence>
<dbReference type="PANTHER" id="PTHR30136:SF24">
    <property type="entry name" value="HTH-TYPE TRANSCRIPTIONAL REPRESSOR ALLR"/>
    <property type="match status" value="1"/>
</dbReference>
<keyword evidence="3" id="KW-0804">Transcription</keyword>
<dbReference type="Pfam" id="PF09339">
    <property type="entry name" value="HTH_IclR"/>
    <property type="match status" value="1"/>
</dbReference>
<gene>
    <name evidence="6" type="primary">yagI</name>
    <name evidence="6" type="ORF">GCM10011617_16460</name>
</gene>
<dbReference type="Pfam" id="PF01614">
    <property type="entry name" value="IclR_C"/>
    <property type="match status" value="1"/>
</dbReference>
<feature type="domain" description="HTH iclR-type" evidence="4">
    <location>
        <begin position="14"/>
        <end position="74"/>
    </location>
</feature>
<dbReference type="SUPFAM" id="SSF55781">
    <property type="entry name" value="GAF domain-like"/>
    <property type="match status" value="1"/>
</dbReference>
<accession>A0A918RFA0</accession>
<organism evidence="6 7">
    <name type="scientific">Novosphingobium arvoryzae</name>
    <dbReference type="NCBI Taxonomy" id="1256514"/>
    <lineage>
        <taxon>Bacteria</taxon>
        <taxon>Pseudomonadati</taxon>
        <taxon>Pseudomonadota</taxon>
        <taxon>Alphaproteobacteria</taxon>
        <taxon>Sphingomonadales</taxon>
        <taxon>Sphingomonadaceae</taxon>
        <taxon>Novosphingobium</taxon>
    </lineage>
</organism>
<dbReference type="AlphaFoldDB" id="A0A918RFA0"/>
<evidence type="ECO:0000256" key="3">
    <source>
        <dbReference type="ARBA" id="ARBA00023163"/>
    </source>
</evidence>
<dbReference type="GO" id="GO:0003677">
    <property type="term" value="F:DNA binding"/>
    <property type="evidence" value="ECO:0007669"/>
    <property type="project" value="UniProtKB-KW"/>
</dbReference>
<dbReference type="PROSITE" id="PS51077">
    <property type="entry name" value="HTH_ICLR"/>
    <property type="match status" value="1"/>
</dbReference>
<dbReference type="PANTHER" id="PTHR30136">
    <property type="entry name" value="HELIX-TURN-HELIX TRANSCRIPTIONAL REGULATOR, ICLR FAMILY"/>
    <property type="match status" value="1"/>
</dbReference>
<dbReference type="InterPro" id="IPR036388">
    <property type="entry name" value="WH-like_DNA-bd_sf"/>
</dbReference>
<evidence type="ECO:0000259" key="5">
    <source>
        <dbReference type="PROSITE" id="PS51078"/>
    </source>
</evidence>
<dbReference type="InterPro" id="IPR036390">
    <property type="entry name" value="WH_DNA-bd_sf"/>
</dbReference>
<dbReference type="EMBL" id="BMZD01000003">
    <property type="protein sequence ID" value="GGZ96584.1"/>
    <property type="molecule type" value="Genomic_DNA"/>
</dbReference>
<feature type="domain" description="IclR-ED" evidence="5">
    <location>
        <begin position="68"/>
        <end position="253"/>
    </location>
</feature>
<reference evidence="6" key="2">
    <citation type="submission" date="2020-09" db="EMBL/GenBank/DDBJ databases">
        <authorList>
            <person name="Sun Q."/>
            <person name="Kim S."/>
        </authorList>
    </citation>
    <scope>NUCLEOTIDE SEQUENCE</scope>
    <source>
        <strain evidence="6">KCTC 32422</strain>
    </source>
</reference>
<dbReference type="GO" id="GO:0045892">
    <property type="term" value="P:negative regulation of DNA-templated transcription"/>
    <property type="evidence" value="ECO:0007669"/>
    <property type="project" value="TreeGrafter"/>
</dbReference>
<name>A0A918RFA0_9SPHN</name>
<dbReference type="PROSITE" id="PS51078">
    <property type="entry name" value="ICLR_ED"/>
    <property type="match status" value="1"/>
</dbReference>
<comment type="caution">
    <text evidence="6">The sequence shown here is derived from an EMBL/GenBank/DDBJ whole genome shotgun (WGS) entry which is preliminary data.</text>
</comment>
<proteinExistence type="predicted"/>
<protein>
    <submittedName>
        <fullName evidence="6">IclR family transcriptional regulator</fullName>
    </submittedName>
</protein>
<reference evidence="6" key="1">
    <citation type="journal article" date="2014" name="Int. J. Syst. Evol. Microbiol.">
        <title>Complete genome sequence of Corynebacterium casei LMG S-19264T (=DSM 44701T), isolated from a smear-ripened cheese.</title>
        <authorList>
            <consortium name="US DOE Joint Genome Institute (JGI-PGF)"/>
            <person name="Walter F."/>
            <person name="Albersmeier A."/>
            <person name="Kalinowski J."/>
            <person name="Ruckert C."/>
        </authorList>
    </citation>
    <scope>NUCLEOTIDE SEQUENCE</scope>
    <source>
        <strain evidence="6">KCTC 32422</strain>
    </source>
</reference>
<keyword evidence="2" id="KW-0238">DNA-binding</keyword>
<evidence type="ECO:0000256" key="1">
    <source>
        <dbReference type="ARBA" id="ARBA00023015"/>
    </source>
</evidence>
<dbReference type="Gene3D" id="1.10.10.10">
    <property type="entry name" value="Winged helix-like DNA-binding domain superfamily/Winged helix DNA-binding domain"/>
    <property type="match status" value="1"/>
</dbReference>
<sequence length="253" mass="27151">MPQSSASAAPSNTVKSAMRTLDIIEFVVAHPQGPIAQDIAAALDIPVSSLSYLLSTLAEREYLVRDGRRYRPGPGLHRLIVPRASLTLAERVEPLVKVLRSELDETASFMVRTGWEVEALVTEASGQALRYAIEPGHRKPLHALAAGKAILAALPEPELARYFAECPRPRYTAHTLLDEAELRPALEQIRRDGVAEAHEENTIGICGLGAAAWLNGEVVGAFAVAIPEVRFNPQVATKARAALSRAAASLTGA</sequence>
<dbReference type="Proteomes" id="UP000634139">
    <property type="component" value="Unassembled WGS sequence"/>
</dbReference>
<dbReference type="InterPro" id="IPR005471">
    <property type="entry name" value="Tscrpt_reg_IclR_N"/>
</dbReference>